<evidence type="ECO:0000313" key="3">
    <source>
        <dbReference type="Proteomes" id="UP000052978"/>
    </source>
</evidence>
<sequence>MSMVKSVLLLLKMEVSDDMSAAIITAIIRPRRPVVRDAAGLPACGARRGPSRRGLGVRPSSGPASGPRAGGGGRSPRRRLEADKHRTEHPHRSSWGSQRPSSL</sequence>
<accession>S7PP42</accession>
<dbReference type="AlphaFoldDB" id="S7PP42"/>
<dbReference type="Proteomes" id="UP000052978">
    <property type="component" value="Unassembled WGS sequence"/>
</dbReference>
<reference evidence="2 3" key="1">
    <citation type="journal article" date="2013" name="Nat. Commun.">
        <title>Genome analysis reveals insights into physiology and longevity of the Brandt's bat Myotis brandtii.</title>
        <authorList>
            <person name="Seim I."/>
            <person name="Fang X."/>
            <person name="Xiong Z."/>
            <person name="Lobanov A.V."/>
            <person name="Huang Z."/>
            <person name="Ma S."/>
            <person name="Feng Y."/>
            <person name="Turanov A.A."/>
            <person name="Zhu Y."/>
            <person name="Lenz T.L."/>
            <person name="Gerashchenko M.V."/>
            <person name="Fan D."/>
            <person name="Hee Yim S."/>
            <person name="Yao X."/>
            <person name="Jordan D."/>
            <person name="Xiong Y."/>
            <person name="Ma Y."/>
            <person name="Lyapunov A.N."/>
            <person name="Chen G."/>
            <person name="Kulakova O.I."/>
            <person name="Sun Y."/>
            <person name="Lee S.G."/>
            <person name="Bronson R.T."/>
            <person name="Moskalev A.A."/>
            <person name="Sunyaev S.R."/>
            <person name="Zhang G."/>
            <person name="Krogh A."/>
            <person name="Wang J."/>
            <person name="Gladyshev V.N."/>
        </authorList>
    </citation>
    <scope>NUCLEOTIDE SEQUENCE [LARGE SCALE GENOMIC DNA]</scope>
</reference>
<dbReference type="EMBL" id="KE162945">
    <property type="protein sequence ID" value="EPQ10152.1"/>
    <property type="molecule type" value="Genomic_DNA"/>
</dbReference>
<gene>
    <name evidence="2" type="ORF">D623_10023240</name>
</gene>
<keyword evidence="3" id="KW-1185">Reference proteome</keyword>
<proteinExistence type="predicted"/>
<organism evidence="2 3">
    <name type="scientific">Myotis brandtii</name>
    <name type="common">Brandt's bat</name>
    <dbReference type="NCBI Taxonomy" id="109478"/>
    <lineage>
        <taxon>Eukaryota</taxon>
        <taxon>Metazoa</taxon>
        <taxon>Chordata</taxon>
        <taxon>Craniata</taxon>
        <taxon>Vertebrata</taxon>
        <taxon>Euteleostomi</taxon>
        <taxon>Mammalia</taxon>
        <taxon>Eutheria</taxon>
        <taxon>Laurasiatheria</taxon>
        <taxon>Chiroptera</taxon>
        <taxon>Yangochiroptera</taxon>
        <taxon>Vespertilionidae</taxon>
        <taxon>Myotis</taxon>
    </lineage>
</organism>
<evidence type="ECO:0000313" key="2">
    <source>
        <dbReference type="EMBL" id="EPQ10152.1"/>
    </source>
</evidence>
<protein>
    <submittedName>
        <fullName evidence="2">Uncharacterized protein</fullName>
    </submittedName>
</protein>
<evidence type="ECO:0000256" key="1">
    <source>
        <dbReference type="SAM" id="MobiDB-lite"/>
    </source>
</evidence>
<feature type="compositionally biased region" description="Polar residues" evidence="1">
    <location>
        <begin position="94"/>
        <end position="103"/>
    </location>
</feature>
<name>S7PP42_MYOBR</name>
<feature type="region of interest" description="Disordered" evidence="1">
    <location>
        <begin position="35"/>
        <end position="103"/>
    </location>
</feature>
<feature type="compositionally biased region" description="Low complexity" evidence="1">
    <location>
        <begin position="58"/>
        <end position="67"/>
    </location>
</feature>